<sequence length="1104" mass="124237">MSKQLPQLELPTWLQESLAELTEAELANYYQWPTLARAQAEVAADRVLSLRVIDHQYDGHQESLKIRADVLGRGRLLVCNITFQKPLNITSECTCRNHSQCEHGAAVALVLKQAENGRTKANDWRPSIAALVKRHQKRPPQKTSKTLVLNLKETEEDYAFTIGITQAEHRQTALPFVTWKMLTEEASGIRKATYPQKQLNALLALTQSAQARGFKYGTYLPVSTLRGGIAEHLTACLKSGIQLQVEQENYQLAESHPELQLQVKTKTDQSLEITLKPELINPQNYEERKAENLTPLDRHGVFSIDRKEKLLYLNDTQNSWPTSAALLGEHLTIPAADRTEFEITLLKNFPPELPIISDGSWKIPEKLYRGWEFDAPAPLSEAQLEGREKAYVRAQRVIGTNPEKLLPDEPTPNEEAELRAPWLKIVKAAGLDLQNHLDPELPISWLDFSENYPKIKAEIEQQGEICVLGKNLQDYPIVPLTPQINCQLNPAENDWFDLKVSIEIGKTEIPLPKIITALVRHQRYLRVKGAGLIDLRAPIFARLKEALEAADALLENQDGEANESIALNRYQLENLDTFEELITDPIAIRNWKTHLRNLNDHHIPNPPEAEYPLRNYQKQGYEWLYYRAQNQLGGILADDMGLGKTLQVLTMIASQQAHNPQHGPVLIVAPTSLLNTWANETQKFYPHLKTRILAQTPKKNPEAYQDANQADLLITSYGLLRLSAEYHQEQNYAGIILDEAQAVKNPNSVAHKTIRSLPKKWCFAITGTPIENTVMDLWSLLKLTCPGLLPRIDIFRAAYARPIDQASDTYALNKLNQRVKPFLLRRTKQAVAADLPDKTEQTLTIPLNTAHKRIYDRYLAKERKRILGLLDDMKANRFAILRALTKLRQLALDPALLDPEDDEIGSAKIDFLIEELQTIIADGHQALVFSQFTSYLKRVQMALQKAGIDYAYLDGSTSNRGQIIDDFKAGKQPVFLISLKAGGVGLTLTEADYVYLLDPWWNPAAEAQAVDRAHRIGQDKKVNVYRLISEQTIEERVLQLQARKLGIIAAVTEAAEVDAEAQPTTSNSAAPGTTKSSAGITQNTATEKTTLQLTPEDLKILLGE</sequence>
<dbReference type="InterPro" id="IPR027417">
    <property type="entry name" value="P-loop_NTPase"/>
</dbReference>
<dbReference type="OrthoDB" id="9760715at2"/>
<proteinExistence type="predicted"/>
<dbReference type="InterPro" id="IPR049730">
    <property type="entry name" value="SNF2/RAD54-like_C"/>
</dbReference>
<dbReference type="InterPro" id="IPR000330">
    <property type="entry name" value="SNF2_N"/>
</dbReference>
<dbReference type="InterPro" id="IPR001650">
    <property type="entry name" value="Helicase_C-like"/>
</dbReference>
<dbReference type="RefSeq" id="WP_073709022.1">
    <property type="nucleotide sequence ID" value="NZ_MQSV01000002.1"/>
</dbReference>
<evidence type="ECO:0000259" key="4">
    <source>
        <dbReference type="PROSITE" id="PS50966"/>
    </source>
</evidence>
<comment type="caution">
    <text evidence="7">The sequence shown here is derived from an EMBL/GenBank/DDBJ whole genome shotgun (WGS) entry which is preliminary data.</text>
</comment>
<dbReference type="AlphaFoldDB" id="A0A1Q5PNC2"/>
<dbReference type="STRING" id="1921764.BSR28_03715"/>
<accession>A0A1Q5PNC2</accession>
<keyword evidence="2" id="KW-0863">Zinc-finger</keyword>
<dbReference type="Pfam" id="PF00271">
    <property type="entry name" value="Helicase_C"/>
    <property type="match status" value="1"/>
</dbReference>
<dbReference type="PROSITE" id="PS51194">
    <property type="entry name" value="HELICASE_CTER"/>
    <property type="match status" value="1"/>
</dbReference>
<dbReference type="PROSITE" id="PS51192">
    <property type="entry name" value="HELICASE_ATP_BIND_1"/>
    <property type="match status" value="1"/>
</dbReference>
<feature type="compositionally biased region" description="Polar residues" evidence="3">
    <location>
        <begin position="1062"/>
        <end position="1090"/>
    </location>
</feature>
<dbReference type="SMART" id="SM00487">
    <property type="entry name" value="DEXDc"/>
    <property type="match status" value="1"/>
</dbReference>
<feature type="region of interest" description="Disordered" evidence="3">
    <location>
        <begin position="1058"/>
        <end position="1090"/>
    </location>
</feature>
<evidence type="ECO:0000313" key="8">
    <source>
        <dbReference type="Proteomes" id="UP000186785"/>
    </source>
</evidence>
<dbReference type="Pfam" id="PF00176">
    <property type="entry name" value="SNF2-rel_dom"/>
    <property type="match status" value="1"/>
</dbReference>
<evidence type="ECO:0000259" key="5">
    <source>
        <dbReference type="PROSITE" id="PS51192"/>
    </source>
</evidence>
<dbReference type="PROSITE" id="PS50966">
    <property type="entry name" value="ZF_SWIM"/>
    <property type="match status" value="1"/>
</dbReference>
<dbReference type="SMART" id="SM00490">
    <property type="entry name" value="HELICc"/>
    <property type="match status" value="1"/>
</dbReference>
<evidence type="ECO:0000256" key="2">
    <source>
        <dbReference type="PROSITE-ProRule" id="PRU00325"/>
    </source>
</evidence>
<dbReference type="GO" id="GO:0005524">
    <property type="term" value="F:ATP binding"/>
    <property type="evidence" value="ECO:0007669"/>
    <property type="project" value="InterPro"/>
</dbReference>
<keyword evidence="8" id="KW-1185">Reference proteome</keyword>
<dbReference type="InterPro" id="IPR014001">
    <property type="entry name" value="Helicase_ATP-bd"/>
</dbReference>
<protein>
    <recommendedName>
        <fullName evidence="9">DEAD/DEAH box helicase</fullName>
    </recommendedName>
</protein>
<gene>
    <name evidence="7" type="ORF">BSR29_04145</name>
</gene>
<dbReference type="PANTHER" id="PTHR10799">
    <property type="entry name" value="SNF2/RAD54 HELICASE FAMILY"/>
    <property type="match status" value="1"/>
</dbReference>
<organism evidence="7 8">
    <name type="scientific">Boudabousia liubingyangii</name>
    <dbReference type="NCBI Taxonomy" id="1921764"/>
    <lineage>
        <taxon>Bacteria</taxon>
        <taxon>Bacillati</taxon>
        <taxon>Actinomycetota</taxon>
        <taxon>Actinomycetes</taxon>
        <taxon>Actinomycetales</taxon>
        <taxon>Actinomycetaceae</taxon>
        <taxon>Boudabousia</taxon>
    </lineage>
</organism>
<keyword evidence="1" id="KW-0378">Hydrolase</keyword>
<feature type="domain" description="Helicase ATP-binding" evidence="5">
    <location>
        <begin position="625"/>
        <end position="787"/>
    </location>
</feature>
<dbReference type="CDD" id="cd18793">
    <property type="entry name" value="SF2_C_SNF"/>
    <property type="match status" value="1"/>
</dbReference>
<dbReference type="Gene3D" id="3.40.50.300">
    <property type="entry name" value="P-loop containing nucleotide triphosphate hydrolases"/>
    <property type="match status" value="1"/>
</dbReference>
<dbReference type="InterPro" id="IPR007527">
    <property type="entry name" value="Znf_SWIM"/>
</dbReference>
<evidence type="ECO:0008006" key="9">
    <source>
        <dbReference type="Google" id="ProtNLM"/>
    </source>
</evidence>
<keyword evidence="2" id="KW-0862">Zinc</keyword>
<dbReference type="InterPro" id="IPR038718">
    <property type="entry name" value="SNF2-like_sf"/>
</dbReference>
<evidence type="ECO:0000256" key="1">
    <source>
        <dbReference type="ARBA" id="ARBA00022801"/>
    </source>
</evidence>
<dbReference type="GO" id="GO:0008270">
    <property type="term" value="F:zinc ion binding"/>
    <property type="evidence" value="ECO:0007669"/>
    <property type="project" value="UniProtKB-KW"/>
</dbReference>
<evidence type="ECO:0000259" key="6">
    <source>
        <dbReference type="PROSITE" id="PS51194"/>
    </source>
</evidence>
<dbReference type="Gene3D" id="3.40.50.10810">
    <property type="entry name" value="Tandem AAA-ATPase domain"/>
    <property type="match status" value="1"/>
</dbReference>
<dbReference type="EMBL" id="MQSV01000002">
    <property type="protein sequence ID" value="OKL49033.1"/>
    <property type="molecule type" value="Genomic_DNA"/>
</dbReference>
<reference evidence="7 8" key="1">
    <citation type="submission" date="2016-11" db="EMBL/GenBank/DDBJ databases">
        <title>Actinomyces gypaetusis sp. nov. isolated from the vulture Gypaetus barbatus in Qinghai Tibet Plateau China.</title>
        <authorList>
            <person name="Meng X."/>
        </authorList>
    </citation>
    <scope>NUCLEOTIDE SEQUENCE [LARGE SCALE GENOMIC DNA]</scope>
    <source>
        <strain evidence="7 8">VUL4_2</strain>
    </source>
</reference>
<feature type="domain" description="SWIM-type" evidence="4">
    <location>
        <begin position="83"/>
        <end position="112"/>
    </location>
</feature>
<feature type="domain" description="Helicase C-terminal" evidence="6">
    <location>
        <begin position="908"/>
        <end position="1056"/>
    </location>
</feature>
<name>A0A1Q5PNC2_9ACTO</name>
<dbReference type="Proteomes" id="UP000186785">
    <property type="component" value="Unassembled WGS sequence"/>
</dbReference>
<dbReference type="GO" id="GO:0016787">
    <property type="term" value="F:hydrolase activity"/>
    <property type="evidence" value="ECO:0007669"/>
    <property type="project" value="UniProtKB-KW"/>
</dbReference>
<dbReference type="SUPFAM" id="SSF52540">
    <property type="entry name" value="P-loop containing nucleoside triphosphate hydrolases"/>
    <property type="match status" value="2"/>
</dbReference>
<evidence type="ECO:0000313" key="7">
    <source>
        <dbReference type="EMBL" id="OKL49033.1"/>
    </source>
</evidence>
<keyword evidence="2" id="KW-0479">Metal-binding</keyword>
<evidence type="ECO:0000256" key="3">
    <source>
        <dbReference type="SAM" id="MobiDB-lite"/>
    </source>
</evidence>